<dbReference type="RefSeq" id="XP_004034766.1">
    <property type="nucleotide sequence ID" value="XM_004034718.1"/>
</dbReference>
<accession>G0QU24</accession>
<dbReference type="Gene3D" id="3.40.50.1820">
    <property type="entry name" value="alpha/beta hydrolase"/>
    <property type="match status" value="1"/>
</dbReference>
<proteinExistence type="predicted"/>
<dbReference type="InParanoid" id="G0QU24"/>
<sequence>GNAEDLGYSYEFLSFLRKNLKLNIIAVEYPGYGLYNGEANSEKIQQDALLVYDFVHKIMNVPNKNILVFGRSIGSGPACFLASQRIIGCLILMCPYTCIGDVVRDIIGPFGKFLVQDRFRNIDFIQKVSCDILFIHGKDDKLINFKHSIQLMQSCKGNAKMYLGEKMTHNEFLLQEDVIIPILEFFQDFNIQIEKTNNNISVPNRFYSKKN</sequence>
<dbReference type="OrthoDB" id="10249433at2759"/>
<dbReference type="FunCoup" id="G0QU24">
    <property type="interactions" value="40"/>
</dbReference>
<dbReference type="OMA" id="THNEYDI"/>
<dbReference type="STRING" id="857967.G0QU24"/>
<dbReference type="Proteomes" id="UP000008983">
    <property type="component" value="Unassembled WGS sequence"/>
</dbReference>
<evidence type="ECO:0000313" key="1">
    <source>
        <dbReference type="EMBL" id="EGR31280.1"/>
    </source>
</evidence>
<dbReference type="PANTHER" id="PTHR12277">
    <property type="entry name" value="ALPHA/BETA HYDROLASE DOMAIN-CONTAINING PROTEIN"/>
    <property type="match status" value="1"/>
</dbReference>
<evidence type="ECO:0008006" key="3">
    <source>
        <dbReference type="Google" id="ProtNLM"/>
    </source>
</evidence>
<organism evidence="1 2">
    <name type="scientific">Ichthyophthirius multifiliis</name>
    <name type="common">White spot disease agent</name>
    <name type="synonym">Ich</name>
    <dbReference type="NCBI Taxonomy" id="5932"/>
    <lineage>
        <taxon>Eukaryota</taxon>
        <taxon>Sar</taxon>
        <taxon>Alveolata</taxon>
        <taxon>Ciliophora</taxon>
        <taxon>Intramacronucleata</taxon>
        <taxon>Oligohymenophorea</taxon>
        <taxon>Hymenostomatida</taxon>
        <taxon>Ophryoglenina</taxon>
        <taxon>Ichthyophthirius</taxon>
    </lineage>
</organism>
<feature type="non-terminal residue" evidence="1">
    <location>
        <position position="1"/>
    </location>
</feature>
<dbReference type="GeneID" id="14907420"/>
<dbReference type="AlphaFoldDB" id="G0QU24"/>
<dbReference type="SUPFAM" id="SSF53474">
    <property type="entry name" value="alpha/beta-Hydrolases"/>
    <property type="match status" value="1"/>
</dbReference>
<gene>
    <name evidence="1" type="ORF">IMG5_114380</name>
</gene>
<name>G0QU24_ICHMU</name>
<dbReference type="PANTHER" id="PTHR12277:SF197">
    <property type="entry name" value="CHROMOSOME UNDETERMINED SCAFFOLD_38, WHOLE GENOME SHOTGUN SEQUENCE"/>
    <property type="match status" value="1"/>
</dbReference>
<evidence type="ECO:0000313" key="2">
    <source>
        <dbReference type="Proteomes" id="UP000008983"/>
    </source>
</evidence>
<dbReference type="eggNOG" id="KOG1552">
    <property type="taxonomic scope" value="Eukaryota"/>
</dbReference>
<protein>
    <recommendedName>
        <fullName evidence="3">Serine aminopeptidase S33 domain-containing protein</fullName>
    </recommendedName>
</protein>
<dbReference type="InterPro" id="IPR029058">
    <property type="entry name" value="AB_hydrolase_fold"/>
</dbReference>
<dbReference type="EMBL" id="GL983897">
    <property type="protein sequence ID" value="EGR31280.1"/>
    <property type="molecule type" value="Genomic_DNA"/>
</dbReference>
<reference evidence="1 2" key="1">
    <citation type="submission" date="2011-07" db="EMBL/GenBank/DDBJ databases">
        <authorList>
            <person name="Coyne R."/>
            <person name="Brami D."/>
            <person name="Johnson J."/>
            <person name="Hostetler J."/>
            <person name="Hannick L."/>
            <person name="Clark T."/>
            <person name="Cassidy-Hanley D."/>
            <person name="Inman J."/>
        </authorList>
    </citation>
    <scope>NUCLEOTIDE SEQUENCE [LARGE SCALE GENOMIC DNA]</scope>
    <source>
        <strain evidence="1 2">G5</strain>
    </source>
</reference>
<keyword evidence="2" id="KW-1185">Reference proteome</keyword>